<dbReference type="Proteomes" id="UP001633002">
    <property type="component" value="Unassembled WGS sequence"/>
</dbReference>
<organism evidence="2 3">
    <name type="scientific">Riccia sorocarpa</name>
    <dbReference type="NCBI Taxonomy" id="122646"/>
    <lineage>
        <taxon>Eukaryota</taxon>
        <taxon>Viridiplantae</taxon>
        <taxon>Streptophyta</taxon>
        <taxon>Embryophyta</taxon>
        <taxon>Marchantiophyta</taxon>
        <taxon>Marchantiopsida</taxon>
        <taxon>Marchantiidae</taxon>
        <taxon>Marchantiales</taxon>
        <taxon>Ricciaceae</taxon>
        <taxon>Riccia</taxon>
    </lineage>
</organism>
<accession>A0ABD3GZM0</accession>
<name>A0ABD3GZM0_9MARC</name>
<dbReference type="AlphaFoldDB" id="A0ABD3GZM0"/>
<feature type="domain" description="Nucleotide-diphospho-sugar transferase" evidence="1">
    <location>
        <begin position="66"/>
        <end position="104"/>
    </location>
</feature>
<dbReference type="PANTHER" id="PTHR46038:SF38">
    <property type="entry name" value="GLYCOSYLTRANSFERASE-RELATED"/>
    <property type="match status" value="1"/>
</dbReference>
<keyword evidence="3" id="KW-1185">Reference proteome</keyword>
<gene>
    <name evidence="2" type="ORF">R1sor_001537</name>
</gene>
<evidence type="ECO:0000259" key="1">
    <source>
        <dbReference type="Pfam" id="PF03407"/>
    </source>
</evidence>
<protein>
    <recommendedName>
        <fullName evidence="1">Nucleotide-diphospho-sugar transferase domain-containing protein</fullName>
    </recommendedName>
</protein>
<proteinExistence type="predicted"/>
<evidence type="ECO:0000313" key="2">
    <source>
        <dbReference type="EMBL" id="KAL3683515.1"/>
    </source>
</evidence>
<dbReference type="EMBL" id="JBJQOH010000006">
    <property type="protein sequence ID" value="KAL3683515.1"/>
    <property type="molecule type" value="Genomic_DNA"/>
</dbReference>
<evidence type="ECO:0000313" key="3">
    <source>
        <dbReference type="Proteomes" id="UP001633002"/>
    </source>
</evidence>
<dbReference type="InterPro" id="IPR044821">
    <property type="entry name" value="At1g28695/At4g15970-like"/>
</dbReference>
<reference evidence="2 3" key="1">
    <citation type="submission" date="2024-09" db="EMBL/GenBank/DDBJ databases">
        <title>Chromosome-scale assembly of Riccia sorocarpa.</title>
        <authorList>
            <person name="Paukszto L."/>
        </authorList>
    </citation>
    <scope>NUCLEOTIDE SEQUENCE [LARGE SCALE GENOMIC DNA]</scope>
    <source>
        <strain evidence="2">LP-2024</strain>
        <tissue evidence="2">Aerial parts of the thallus</tissue>
    </source>
</reference>
<dbReference type="Pfam" id="PF03407">
    <property type="entry name" value="Nucleotid_trans"/>
    <property type="match status" value="1"/>
</dbReference>
<sequence>MGTKAMASNYQRARLEELPGLEGMLKETSMANKTVIVTALNAAWATDDSVIDLFLESFKEGDGIAHLLNHVLIVTLDQTAHNRCVEIHHHCFHLETEGVDFTGEKFLLDITFLSA</sequence>
<dbReference type="InterPro" id="IPR005069">
    <property type="entry name" value="Nucl-diP-sugar_transferase"/>
</dbReference>
<dbReference type="PANTHER" id="PTHR46038">
    <property type="entry name" value="EXPRESSED PROTEIN-RELATED"/>
    <property type="match status" value="1"/>
</dbReference>
<comment type="caution">
    <text evidence="2">The sequence shown here is derived from an EMBL/GenBank/DDBJ whole genome shotgun (WGS) entry which is preliminary data.</text>
</comment>